<name>A0A0G3H113_9CORY</name>
<evidence type="ECO:0000313" key="4">
    <source>
        <dbReference type="Proteomes" id="UP000035199"/>
    </source>
</evidence>
<sequence>MTGIDNPQNVPPWLQKTELANSASEAAVPGGDRADTGSANRAFADVRPGRRRAEDSPRRARHAKPADTEEPSSYPVGAAQGPATPPTIGEKLTHSGVVSDRVSINNLSSTPSVERKTPNSWNLSTDAADRPRRSGSSTTPTASAINRVDFTGDGIPTEPVEVPPPADSAEAKHQESSTPGSLAEPRTLQVDSIPEDTTFIREYFAQSLPADEPADHNRSETSKDQASEEESVAKRAAKTDKPKPHTATASKTFSFSTADLPPASAARADSGVEKTIAGDVEKLDGLATIDTSGAEYLAPPPALDQSILVNPIKAAPKNGWRRFVYNVTRGYLNLGDSQRALRYEQLIRLAGTPLRGDHRIAVMSLKGGVGKTTTTVMLGGIFASLRGDRVIAIDANPDFGTLAQRAALPGSPTIRDLLNAEHLQRYSQIRYYTTQAESRLEVIGSDRDPEVSEAFSEMDYRHAIDILQHHYNVILTDCGTGLMHSAMAGVLDLANTLILVTSSALDGAQSASATLDWLNHHGYEKLATNAIVVVSESTPGNPRIDIQQLSEHFKSRTRAVQVIPFDRHLAEGTIIDLERLDKRTYLAFLELAGLVAQDFPNWHRHAN</sequence>
<dbReference type="GO" id="GO:0005829">
    <property type="term" value="C:cytosol"/>
    <property type="evidence" value="ECO:0007669"/>
    <property type="project" value="TreeGrafter"/>
</dbReference>
<feature type="compositionally biased region" description="Polar residues" evidence="1">
    <location>
        <begin position="102"/>
        <end position="125"/>
    </location>
</feature>
<evidence type="ECO:0000256" key="1">
    <source>
        <dbReference type="SAM" id="MobiDB-lite"/>
    </source>
</evidence>
<gene>
    <name evidence="3" type="ORF">CMUST_14055</name>
</gene>
<dbReference type="GO" id="GO:0005524">
    <property type="term" value="F:ATP binding"/>
    <property type="evidence" value="ECO:0007669"/>
    <property type="project" value="TreeGrafter"/>
</dbReference>
<keyword evidence="4" id="KW-1185">Reference proteome</keyword>
<feature type="compositionally biased region" description="Low complexity" evidence="1">
    <location>
        <begin position="246"/>
        <end position="258"/>
    </location>
</feature>
<dbReference type="GO" id="GO:0009898">
    <property type="term" value="C:cytoplasmic side of plasma membrane"/>
    <property type="evidence" value="ECO:0007669"/>
    <property type="project" value="TreeGrafter"/>
</dbReference>
<feature type="domain" description="CobQ/CobB/MinD/ParA nucleotide binding" evidence="2">
    <location>
        <begin position="360"/>
        <end position="571"/>
    </location>
</feature>
<dbReference type="InterPro" id="IPR027417">
    <property type="entry name" value="P-loop_NTPase"/>
</dbReference>
<organism evidence="3 4">
    <name type="scientific">Corynebacterium mustelae</name>
    <dbReference type="NCBI Taxonomy" id="571915"/>
    <lineage>
        <taxon>Bacteria</taxon>
        <taxon>Bacillati</taxon>
        <taxon>Actinomycetota</taxon>
        <taxon>Actinomycetes</taxon>
        <taxon>Mycobacteriales</taxon>
        <taxon>Corynebacteriaceae</taxon>
        <taxon>Corynebacterium</taxon>
    </lineage>
</organism>
<reference evidence="4" key="2">
    <citation type="submission" date="2015-05" db="EMBL/GenBank/DDBJ databases">
        <title>Complete genome sequence of Corynebacterium mustelae DSM 45274, isolated from various tissues of a male ferret with lethal sepsis.</title>
        <authorList>
            <person name="Ruckert C."/>
            <person name="Albersmeier A."/>
            <person name="Winkler A."/>
            <person name="Tauch A."/>
        </authorList>
    </citation>
    <scope>NUCLEOTIDE SEQUENCE [LARGE SCALE GENOMIC DNA]</scope>
    <source>
        <strain evidence="4">DSM 45274</strain>
    </source>
</reference>
<feature type="compositionally biased region" description="Basic and acidic residues" evidence="1">
    <location>
        <begin position="213"/>
        <end position="243"/>
    </location>
</feature>
<feature type="compositionally biased region" description="Basic and acidic residues" evidence="1">
    <location>
        <begin position="47"/>
        <end position="58"/>
    </location>
</feature>
<dbReference type="Pfam" id="PF01656">
    <property type="entry name" value="CbiA"/>
    <property type="match status" value="1"/>
</dbReference>
<evidence type="ECO:0000313" key="3">
    <source>
        <dbReference type="EMBL" id="AKK07104.1"/>
    </source>
</evidence>
<dbReference type="PANTHER" id="PTHR43384:SF14">
    <property type="entry name" value="ESX-1 SECRETION-ASSOCIATED PROTEIN ESPI"/>
    <property type="match status" value="1"/>
</dbReference>
<dbReference type="GO" id="GO:0016887">
    <property type="term" value="F:ATP hydrolysis activity"/>
    <property type="evidence" value="ECO:0007669"/>
    <property type="project" value="TreeGrafter"/>
</dbReference>
<dbReference type="Gene3D" id="3.40.50.300">
    <property type="entry name" value="P-loop containing nucleotide triphosphate hydrolases"/>
    <property type="match status" value="1"/>
</dbReference>
<dbReference type="Proteomes" id="UP000035199">
    <property type="component" value="Chromosome"/>
</dbReference>
<dbReference type="EMBL" id="CP011542">
    <property type="protein sequence ID" value="AKK07104.1"/>
    <property type="molecule type" value="Genomic_DNA"/>
</dbReference>
<feature type="region of interest" description="Disordered" evidence="1">
    <location>
        <begin position="19"/>
        <end position="270"/>
    </location>
</feature>
<dbReference type="KEGG" id="cmv:CMUST_14055"/>
<dbReference type="GO" id="GO:0051782">
    <property type="term" value="P:negative regulation of cell division"/>
    <property type="evidence" value="ECO:0007669"/>
    <property type="project" value="TreeGrafter"/>
</dbReference>
<evidence type="ECO:0000259" key="2">
    <source>
        <dbReference type="Pfam" id="PF01656"/>
    </source>
</evidence>
<dbReference type="PANTHER" id="PTHR43384">
    <property type="entry name" value="SEPTUM SITE-DETERMINING PROTEIN MIND HOMOLOG, CHLOROPLASTIC-RELATED"/>
    <property type="match status" value="1"/>
</dbReference>
<dbReference type="STRING" id="571915.CMUST_14055"/>
<accession>A0A0G3H113</accession>
<proteinExistence type="predicted"/>
<dbReference type="InterPro" id="IPR002586">
    <property type="entry name" value="CobQ/CobB/MinD/ParA_Nub-bd_dom"/>
</dbReference>
<reference evidence="3 4" key="1">
    <citation type="journal article" date="2015" name="Genome Announc.">
        <title>Complete Genome Sequence of the Type Strain Corynebacterium mustelae DSM 45274, Isolated from Various Tissues of a Male Ferret with Lethal Sepsis.</title>
        <authorList>
            <person name="Ruckert C."/>
            <person name="Eimer J."/>
            <person name="Winkler A."/>
            <person name="Tauch A."/>
        </authorList>
    </citation>
    <scope>NUCLEOTIDE SEQUENCE [LARGE SCALE GENOMIC DNA]</scope>
    <source>
        <strain evidence="3 4">DSM 45274</strain>
    </source>
</reference>
<feature type="compositionally biased region" description="Polar residues" evidence="1">
    <location>
        <begin position="134"/>
        <end position="144"/>
    </location>
</feature>
<dbReference type="SUPFAM" id="SSF52540">
    <property type="entry name" value="P-loop containing nucleoside triphosphate hydrolases"/>
    <property type="match status" value="1"/>
</dbReference>
<dbReference type="PATRIC" id="fig|571915.4.peg.3017"/>
<dbReference type="AlphaFoldDB" id="A0A0G3H113"/>
<protein>
    <recommendedName>
        <fullName evidence="2">CobQ/CobB/MinD/ParA nucleotide binding domain-containing protein</fullName>
    </recommendedName>
</protein>
<dbReference type="InterPro" id="IPR050625">
    <property type="entry name" value="ParA/MinD_ATPase"/>
</dbReference>